<name>A0A8B6M7S5_METTU</name>
<dbReference type="AlphaFoldDB" id="A0A8B6M7S5"/>
<comment type="catalytic activity">
    <reaction evidence="7">
        <text>cyclobutadipyrimidine (in DNA) = 2 pyrimidine residues (in DNA).</text>
        <dbReference type="EC" id="4.1.99.3"/>
    </reaction>
</comment>
<evidence type="ECO:0000256" key="10">
    <source>
        <dbReference type="RuleBase" id="RU004182"/>
    </source>
</evidence>
<dbReference type="Pfam" id="PF00875">
    <property type="entry name" value="DNA_photolyase"/>
    <property type="match status" value="1"/>
</dbReference>
<evidence type="ECO:0000256" key="9">
    <source>
        <dbReference type="PIRSR" id="PIRSR602081-2"/>
    </source>
</evidence>
<evidence type="ECO:0000256" key="7">
    <source>
        <dbReference type="ARBA" id="ARBA00033999"/>
    </source>
</evidence>
<evidence type="ECO:0000313" key="13">
    <source>
        <dbReference type="EMBL" id="VTZ50122.1"/>
    </source>
</evidence>
<dbReference type="GO" id="GO:0009416">
    <property type="term" value="P:response to light stimulus"/>
    <property type="evidence" value="ECO:0007669"/>
    <property type="project" value="TreeGrafter"/>
</dbReference>
<comment type="similarity">
    <text evidence="10">Belongs to the DNA photolyase family.</text>
</comment>
<evidence type="ECO:0000256" key="3">
    <source>
        <dbReference type="ARBA" id="ARBA00014046"/>
    </source>
</evidence>
<comment type="caution">
    <text evidence="13">The sequence shown here is derived from an EMBL/GenBank/DDBJ whole genome shotgun (WGS) entry which is preliminary data.</text>
</comment>
<dbReference type="PANTHER" id="PTHR11455">
    <property type="entry name" value="CRYPTOCHROME"/>
    <property type="match status" value="1"/>
</dbReference>
<feature type="site" description="Electron transfer via tryptophanyl radical" evidence="9">
    <location>
        <position position="400"/>
    </location>
</feature>
<dbReference type="PROSITE" id="PS51645">
    <property type="entry name" value="PHR_CRY_ALPHA_BETA"/>
    <property type="match status" value="1"/>
</dbReference>
<reference evidence="13 14" key="1">
    <citation type="submission" date="2019-05" db="EMBL/GenBank/DDBJ databases">
        <authorList>
            <person name="Farhan Ul Haque M."/>
        </authorList>
    </citation>
    <scope>NUCLEOTIDE SEQUENCE [LARGE SCALE GENOMIC DNA]</scope>
    <source>
        <strain evidence="13">2</strain>
    </source>
</reference>
<comment type="cofactor">
    <cofactor evidence="8">
        <name>FAD</name>
        <dbReference type="ChEBI" id="CHEBI:57692"/>
    </cofactor>
    <text evidence="8">Binds 1 FAD per subunit.</text>
</comment>
<evidence type="ECO:0000256" key="4">
    <source>
        <dbReference type="ARBA" id="ARBA00022630"/>
    </source>
</evidence>
<dbReference type="InterPro" id="IPR002081">
    <property type="entry name" value="Cryptochrome/DNA_photolyase_1"/>
</dbReference>
<dbReference type="Gene3D" id="1.25.40.80">
    <property type="match status" value="1"/>
</dbReference>
<keyword evidence="13" id="KW-0456">Lyase</keyword>
<feature type="domain" description="Photolyase/cryptochrome alpha/beta" evidence="12">
    <location>
        <begin position="36"/>
        <end position="165"/>
    </location>
</feature>
<evidence type="ECO:0000256" key="2">
    <source>
        <dbReference type="ARBA" id="ARBA00013149"/>
    </source>
</evidence>
<accession>A0A8B6M7S5</accession>
<dbReference type="GO" id="GO:0000719">
    <property type="term" value="P:photoreactive repair"/>
    <property type="evidence" value="ECO:0007669"/>
    <property type="project" value="UniProtKB-ARBA"/>
</dbReference>
<dbReference type="GO" id="GO:0003904">
    <property type="term" value="F:deoxyribodipyrimidine photo-lyase activity"/>
    <property type="evidence" value="ECO:0007669"/>
    <property type="project" value="UniProtKB-EC"/>
</dbReference>
<keyword evidence="6 10" id="KW-0157">Chromophore</keyword>
<evidence type="ECO:0000256" key="1">
    <source>
        <dbReference type="ARBA" id="ARBA00001932"/>
    </source>
</evidence>
<feature type="region of interest" description="Disordered" evidence="11">
    <location>
        <begin position="1"/>
        <end position="35"/>
    </location>
</feature>
<feature type="binding site" evidence="8">
    <location>
        <position position="312"/>
    </location>
    <ligand>
        <name>FAD</name>
        <dbReference type="ChEBI" id="CHEBI:57692"/>
    </ligand>
</feature>
<dbReference type="Pfam" id="PF03441">
    <property type="entry name" value="FAD_binding_7"/>
    <property type="match status" value="1"/>
</dbReference>
<dbReference type="SUPFAM" id="SSF48173">
    <property type="entry name" value="Cryptochrome/photolyase FAD-binding domain"/>
    <property type="match status" value="1"/>
</dbReference>
<feature type="site" description="Electron transfer via tryptophanyl radical" evidence="9">
    <location>
        <position position="346"/>
    </location>
</feature>
<evidence type="ECO:0000256" key="8">
    <source>
        <dbReference type="PIRSR" id="PIRSR602081-1"/>
    </source>
</evidence>
<dbReference type="GO" id="GO:0003677">
    <property type="term" value="F:DNA binding"/>
    <property type="evidence" value="ECO:0007669"/>
    <property type="project" value="TreeGrafter"/>
</dbReference>
<keyword evidence="4 8" id="KW-0285">Flavoprotein</keyword>
<dbReference type="Gene3D" id="3.40.50.620">
    <property type="entry name" value="HUPs"/>
    <property type="match status" value="1"/>
</dbReference>
<dbReference type="SUPFAM" id="SSF52425">
    <property type="entry name" value="Cryptochrome/photolyase, N-terminal domain"/>
    <property type="match status" value="1"/>
</dbReference>
<dbReference type="GO" id="GO:0071949">
    <property type="term" value="F:FAD binding"/>
    <property type="evidence" value="ECO:0007669"/>
    <property type="project" value="TreeGrafter"/>
</dbReference>
<dbReference type="InterPro" id="IPR018394">
    <property type="entry name" value="DNA_photolyase_1_CS_C"/>
</dbReference>
<evidence type="ECO:0000259" key="12">
    <source>
        <dbReference type="PROSITE" id="PS51645"/>
    </source>
</evidence>
<organism evidence="13 14">
    <name type="scientific">Methylocella tundrae</name>
    <dbReference type="NCBI Taxonomy" id="227605"/>
    <lineage>
        <taxon>Bacteria</taxon>
        <taxon>Pseudomonadati</taxon>
        <taxon>Pseudomonadota</taxon>
        <taxon>Alphaproteobacteria</taxon>
        <taxon>Hyphomicrobiales</taxon>
        <taxon>Beijerinckiaceae</taxon>
        <taxon>Methylocella</taxon>
    </lineage>
</organism>
<dbReference type="PROSITE" id="PS00394">
    <property type="entry name" value="DNA_PHOTOLYASES_1_1"/>
    <property type="match status" value="1"/>
</dbReference>
<dbReference type="InterPro" id="IPR036155">
    <property type="entry name" value="Crypto/Photolyase_N_sf"/>
</dbReference>
<feature type="site" description="Electron transfer via tryptophanyl radical" evidence="9">
    <location>
        <position position="423"/>
    </location>
</feature>
<dbReference type="PRINTS" id="PR00147">
    <property type="entry name" value="DNAPHOTLYASE"/>
</dbReference>
<dbReference type="Proteomes" id="UP000485880">
    <property type="component" value="Unassembled WGS sequence"/>
</dbReference>
<dbReference type="InterPro" id="IPR006050">
    <property type="entry name" value="DNA_photolyase_N"/>
</dbReference>
<sequence>MTLPAGTMARTGNSAHKWGLTSDRKQKMTRGAQKQGPSIVWFRDDLRLADNQALTAAVAAPAPLLCVYIFDEESEGFRPHGGASRWWLHHSLAALGGEISKKGGRLDLFRGRAKDILPALAAAASAGAAFWTRRYGGAEIALDTVLKTRLVAAGVKTQSFNGQLLHEPWEVKRGARGSFMVYSPYWRAALALPDAGAPLDAPEKILASPYSRGAPKRKSLDELGLLPKRCDWAAGLSANWRPGEKGAQKRLGDFLANGLQAYASARDRPADDAISRLSPHLRFGEISPRQIFAAVRAAETERPELKAGASKFLGELGWREFNYHVFFSHPNAATTNLQRRFDAMPWRDPPLHELKAWRRGQTGYPLVDAGMRELWTTGFMHNRARMAAASFLVKHLLIDWRIGEEWFWDTLCDADPANNPMNWQWVAGSGADAAPYFRVFNPVLQGEKFDPRGDYVRRWIPELAALPDKWIHKPWAAPAAVLLEARVELGKTYPKPVVDLADGRDRALKAFEAVRR</sequence>
<dbReference type="FunFam" id="1.10.579.10:FF:000003">
    <property type="entry name" value="Deoxyribodipyrimidine photo-lyase"/>
    <property type="match status" value="1"/>
</dbReference>
<evidence type="ECO:0000256" key="11">
    <source>
        <dbReference type="SAM" id="MobiDB-lite"/>
    </source>
</evidence>
<protein>
    <recommendedName>
        <fullName evidence="3">Deoxyribodipyrimidine photo-lyase</fullName>
        <ecNumber evidence="2">4.1.99.3</ecNumber>
    </recommendedName>
</protein>
<feature type="binding site" evidence="8">
    <location>
        <position position="262"/>
    </location>
    <ligand>
        <name>FAD</name>
        <dbReference type="ChEBI" id="CHEBI:57692"/>
    </ligand>
</feature>
<dbReference type="EC" id="4.1.99.3" evidence="2"/>
<keyword evidence="14" id="KW-1185">Reference proteome</keyword>
<evidence type="ECO:0000256" key="6">
    <source>
        <dbReference type="ARBA" id="ARBA00022991"/>
    </source>
</evidence>
<evidence type="ECO:0000313" key="14">
    <source>
        <dbReference type="Proteomes" id="UP000485880"/>
    </source>
</evidence>
<dbReference type="EMBL" id="CABFMQ020000077">
    <property type="protein sequence ID" value="VTZ50122.1"/>
    <property type="molecule type" value="Genomic_DNA"/>
</dbReference>
<dbReference type="InterPro" id="IPR005101">
    <property type="entry name" value="Cryptochr/Photolyase_FAD-bd"/>
</dbReference>
<comment type="cofactor">
    <cofactor evidence="1">
        <name>(6R)-5,10-methylene-5,6,7,8-tetrahydrofolate</name>
        <dbReference type="ChEBI" id="CHEBI:15636"/>
    </cofactor>
</comment>
<proteinExistence type="inferred from homology"/>
<dbReference type="PANTHER" id="PTHR11455:SF9">
    <property type="entry name" value="CRYPTOCHROME CIRCADIAN CLOCK 5 ISOFORM X1"/>
    <property type="match status" value="1"/>
</dbReference>
<dbReference type="Gene3D" id="1.10.579.10">
    <property type="entry name" value="DNA Cyclobutane Dipyrimidine Photolyase, subunit A, domain 3"/>
    <property type="match status" value="1"/>
</dbReference>
<gene>
    <name evidence="13" type="primary">phrA</name>
    <name evidence="13" type="ORF">MPC4_200004</name>
</gene>
<evidence type="ECO:0000256" key="5">
    <source>
        <dbReference type="ARBA" id="ARBA00022827"/>
    </source>
</evidence>
<dbReference type="InterPro" id="IPR014729">
    <property type="entry name" value="Rossmann-like_a/b/a_fold"/>
</dbReference>
<feature type="binding site" evidence="8">
    <location>
        <begin position="413"/>
        <end position="415"/>
    </location>
    <ligand>
        <name>FAD</name>
        <dbReference type="ChEBI" id="CHEBI:57692"/>
    </ligand>
</feature>
<keyword evidence="5 8" id="KW-0274">FAD</keyword>
<dbReference type="InterPro" id="IPR036134">
    <property type="entry name" value="Crypto/Photolyase_FAD-like_sf"/>
</dbReference>